<evidence type="ECO:0000256" key="15">
    <source>
        <dbReference type="ARBA" id="ARBA00082154"/>
    </source>
</evidence>
<dbReference type="Pfam" id="PF01498">
    <property type="entry name" value="HTH_Tnp_Tc3_2"/>
    <property type="match status" value="1"/>
</dbReference>
<dbReference type="GO" id="GO:0006313">
    <property type="term" value="P:DNA transposition"/>
    <property type="evidence" value="ECO:0007669"/>
    <property type="project" value="InterPro"/>
</dbReference>
<evidence type="ECO:0000256" key="14">
    <source>
        <dbReference type="ARBA" id="ARBA00079213"/>
    </source>
</evidence>
<dbReference type="InterPro" id="IPR038717">
    <property type="entry name" value="Tc1-like_DDE_dom"/>
</dbReference>
<keyword evidence="6" id="KW-0963">Cytoplasm</keyword>
<dbReference type="GO" id="GO:0010485">
    <property type="term" value="F:histone H4 acetyltransferase activity"/>
    <property type="evidence" value="ECO:0007669"/>
    <property type="project" value="InterPro"/>
</dbReference>
<dbReference type="PANTHER" id="PTHR20531:SF1">
    <property type="entry name" value="N-ALPHA-ACETYLTRANSFERASE 40"/>
    <property type="match status" value="1"/>
</dbReference>
<dbReference type="SUPFAM" id="SSF46689">
    <property type="entry name" value="Homeodomain-like"/>
    <property type="match status" value="1"/>
</dbReference>
<keyword evidence="18" id="KW-1185">Reference proteome</keyword>
<evidence type="ECO:0000256" key="7">
    <source>
        <dbReference type="ARBA" id="ARBA00022679"/>
    </source>
</evidence>
<evidence type="ECO:0000256" key="2">
    <source>
        <dbReference type="ARBA" id="ARBA00004496"/>
    </source>
</evidence>
<evidence type="ECO:0000256" key="4">
    <source>
        <dbReference type="ARBA" id="ARBA00012950"/>
    </source>
</evidence>
<organism evidence="17 18">
    <name type="scientific">Anabarilius grahami</name>
    <name type="common">Kanglang fish</name>
    <name type="synonym">Barilius grahami</name>
    <dbReference type="NCBI Taxonomy" id="495550"/>
    <lineage>
        <taxon>Eukaryota</taxon>
        <taxon>Metazoa</taxon>
        <taxon>Chordata</taxon>
        <taxon>Craniata</taxon>
        <taxon>Vertebrata</taxon>
        <taxon>Euteleostomi</taxon>
        <taxon>Actinopterygii</taxon>
        <taxon>Neopterygii</taxon>
        <taxon>Teleostei</taxon>
        <taxon>Ostariophysi</taxon>
        <taxon>Cypriniformes</taxon>
        <taxon>Xenocyprididae</taxon>
        <taxon>Xenocypridinae</taxon>
        <taxon>Xenocypridinae incertae sedis</taxon>
        <taxon>Anabarilius</taxon>
    </lineage>
</organism>
<evidence type="ECO:0000256" key="11">
    <source>
        <dbReference type="ARBA" id="ARBA00023315"/>
    </source>
</evidence>
<evidence type="ECO:0000256" key="6">
    <source>
        <dbReference type="ARBA" id="ARBA00022490"/>
    </source>
</evidence>
<comment type="catalytic activity">
    <reaction evidence="13">
        <text>N-terminal L-seryl-[histone H4] + acetyl-CoA = N-terminal N(alpha)-acetyl-L-seryl-[histone H4] + CoA + H(+)</text>
        <dbReference type="Rhea" id="RHEA:50596"/>
        <dbReference type="Rhea" id="RHEA-COMP:12740"/>
        <dbReference type="Rhea" id="RHEA-COMP:12743"/>
        <dbReference type="ChEBI" id="CHEBI:15378"/>
        <dbReference type="ChEBI" id="CHEBI:57287"/>
        <dbReference type="ChEBI" id="CHEBI:57288"/>
        <dbReference type="ChEBI" id="CHEBI:64738"/>
        <dbReference type="ChEBI" id="CHEBI:83690"/>
        <dbReference type="EC" id="2.3.1.257"/>
    </reaction>
</comment>
<evidence type="ECO:0000313" key="18">
    <source>
        <dbReference type="Proteomes" id="UP000281406"/>
    </source>
</evidence>
<dbReference type="Proteomes" id="UP000281406">
    <property type="component" value="Unassembled WGS sequence"/>
</dbReference>
<dbReference type="GO" id="GO:0003677">
    <property type="term" value="F:DNA binding"/>
    <property type="evidence" value="ECO:0007669"/>
    <property type="project" value="InterPro"/>
</dbReference>
<dbReference type="EC" id="2.3.1.257" evidence="4"/>
<dbReference type="InterPro" id="IPR036388">
    <property type="entry name" value="WH-like_DNA-bd_sf"/>
</dbReference>
<dbReference type="InterPro" id="IPR009057">
    <property type="entry name" value="Homeodomain-like_sf"/>
</dbReference>
<dbReference type="InterPro" id="IPR055247">
    <property type="entry name" value="InsJ-like_HTH"/>
</dbReference>
<name>A0A3N0XU70_ANAGA</name>
<evidence type="ECO:0000256" key="12">
    <source>
        <dbReference type="ARBA" id="ARBA00047821"/>
    </source>
</evidence>
<comment type="subcellular location">
    <subcellularLocation>
        <location evidence="2">Cytoplasm</location>
    </subcellularLocation>
    <subcellularLocation>
        <location evidence="1">Nucleus</location>
    </subcellularLocation>
</comment>
<keyword evidence="9" id="KW-0539">Nucleus</keyword>
<dbReference type="GO" id="GO:0005634">
    <property type="term" value="C:nucleus"/>
    <property type="evidence" value="ECO:0007669"/>
    <property type="project" value="UniProtKB-SubCell"/>
</dbReference>
<keyword evidence="11" id="KW-0012">Acyltransferase</keyword>
<feature type="domain" description="N-acetyltransferase" evidence="16">
    <location>
        <begin position="350"/>
        <end position="503"/>
    </location>
</feature>
<dbReference type="FunFam" id="3.40.630.30:FF:000033">
    <property type="entry name" value="N-alpha-acetyltransferase 40 isoform X1"/>
    <property type="match status" value="1"/>
</dbReference>
<evidence type="ECO:0000256" key="10">
    <source>
        <dbReference type="ARBA" id="ARBA00023288"/>
    </source>
</evidence>
<dbReference type="InterPro" id="IPR002492">
    <property type="entry name" value="Transposase_Tc1-like"/>
</dbReference>
<evidence type="ECO:0000313" key="17">
    <source>
        <dbReference type="EMBL" id="ROJ33104.1"/>
    </source>
</evidence>
<dbReference type="EMBL" id="RJVU01061675">
    <property type="protein sequence ID" value="ROJ33104.1"/>
    <property type="molecule type" value="Genomic_DNA"/>
</dbReference>
<evidence type="ECO:0000256" key="13">
    <source>
        <dbReference type="ARBA" id="ARBA00049524"/>
    </source>
</evidence>
<evidence type="ECO:0000256" key="5">
    <source>
        <dbReference type="ARBA" id="ARBA00015043"/>
    </source>
</evidence>
<dbReference type="Gene3D" id="3.40.630.30">
    <property type="match status" value="1"/>
</dbReference>
<dbReference type="InterPro" id="IPR000182">
    <property type="entry name" value="GNAT_dom"/>
</dbReference>
<protein>
    <recommendedName>
        <fullName evidence="5">N-alpha-acetyltransferase 40</fullName>
        <ecNumber evidence="4">2.3.1.257</ecNumber>
    </recommendedName>
    <alternativeName>
        <fullName evidence="14">N-acetyltransferase 11</fullName>
    </alternativeName>
    <alternativeName>
        <fullName evidence="15">N-alpha-acetyltransferase D</fullName>
    </alternativeName>
</protein>
<evidence type="ECO:0000256" key="3">
    <source>
        <dbReference type="ARBA" id="ARBA00008870"/>
    </source>
</evidence>
<reference evidence="17 18" key="1">
    <citation type="submission" date="2018-10" db="EMBL/GenBank/DDBJ databases">
        <title>Genome assembly for a Yunnan-Guizhou Plateau 3E fish, Anabarilius grahami (Regan), and its evolutionary and genetic applications.</title>
        <authorList>
            <person name="Jiang W."/>
        </authorList>
    </citation>
    <scope>NUCLEOTIDE SEQUENCE [LARGE SCALE GENOMIC DNA]</scope>
    <source>
        <strain evidence="17">AG-KIZ</strain>
        <tissue evidence="17">Muscle</tissue>
    </source>
</reference>
<dbReference type="PROSITE" id="PS51186">
    <property type="entry name" value="GNAT"/>
    <property type="match status" value="1"/>
</dbReference>
<dbReference type="GO" id="GO:1990189">
    <property type="term" value="F:protein N-terminal-serine acetyltransferase activity"/>
    <property type="evidence" value="ECO:0007669"/>
    <property type="project" value="UniProtKB-EC"/>
</dbReference>
<evidence type="ECO:0000256" key="9">
    <source>
        <dbReference type="ARBA" id="ARBA00023242"/>
    </source>
</evidence>
<keyword evidence="8" id="KW-0519">Myristate</keyword>
<accession>A0A3N0XU70</accession>
<dbReference type="InterPro" id="IPR036397">
    <property type="entry name" value="RNaseH_sf"/>
</dbReference>
<evidence type="ECO:0000259" key="16">
    <source>
        <dbReference type="PROSITE" id="PS51186"/>
    </source>
</evidence>
<dbReference type="GO" id="GO:0005737">
    <property type="term" value="C:cytoplasm"/>
    <property type="evidence" value="ECO:0007669"/>
    <property type="project" value="UniProtKB-SubCell"/>
</dbReference>
<dbReference type="Gene3D" id="3.30.420.10">
    <property type="entry name" value="Ribonuclease H-like superfamily/Ribonuclease H"/>
    <property type="match status" value="1"/>
</dbReference>
<dbReference type="SUPFAM" id="SSF55729">
    <property type="entry name" value="Acyl-CoA N-acyltransferases (Nat)"/>
    <property type="match status" value="1"/>
</dbReference>
<dbReference type="Pfam" id="PF00583">
    <property type="entry name" value="Acetyltransf_1"/>
    <property type="match status" value="1"/>
</dbReference>
<dbReference type="Pfam" id="PF13358">
    <property type="entry name" value="DDE_3"/>
    <property type="match status" value="1"/>
</dbReference>
<keyword evidence="7 17" id="KW-0808">Transferase</keyword>
<proteinExistence type="inferred from homology"/>
<dbReference type="InterPro" id="IPR039949">
    <property type="entry name" value="NAA40"/>
</dbReference>
<dbReference type="AlphaFoldDB" id="A0A3N0XU70"/>
<dbReference type="Pfam" id="PF13518">
    <property type="entry name" value="HTH_28"/>
    <property type="match status" value="1"/>
</dbReference>
<dbReference type="GO" id="GO:0015074">
    <property type="term" value="P:DNA integration"/>
    <property type="evidence" value="ECO:0007669"/>
    <property type="project" value="InterPro"/>
</dbReference>
<comment type="caution">
    <text evidence="17">The sequence shown here is derived from an EMBL/GenBank/DDBJ whole genome shotgun (WGS) entry which is preliminary data.</text>
</comment>
<comment type="catalytic activity">
    <reaction evidence="12">
        <text>N-terminal L-seryl-[histone H2A] + acetyl-CoA = N-terminal N(alpha)-acetyl-L-seryl-[histone H2A] + CoA + H(+)</text>
        <dbReference type="Rhea" id="RHEA:50600"/>
        <dbReference type="Rhea" id="RHEA-COMP:12742"/>
        <dbReference type="Rhea" id="RHEA-COMP:12744"/>
        <dbReference type="ChEBI" id="CHEBI:15378"/>
        <dbReference type="ChEBI" id="CHEBI:57287"/>
        <dbReference type="ChEBI" id="CHEBI:57288"/>
        <dbReference type="ChEBI" id="CHEBI:64738"/>
        <dbReference type="ChEBI" id="CHEBI:83690"/>
        <dbReference type="EC" id="2.3.1.257"/>
    </reaction>
</comment>
<gene>
    <name evidence="17" type="ORF">DPX16_17926</name>
</gene>
<keyword evidence="10" id="KW-0449">Lipoprotein</keyword>
<comment type="similarity">
    <text evidence="3">Belongs to the acetyltransferase family. NAA40 subfamily.</text>
</comment>
<dbReference type="InterPro" id="IPR016181">
    <property type="entry name" value="Acyl_CoA_acyltransferase"/>
</dbReference>
<dbReference type="GO" id="GO:0043998">
    <property type="term" value="F:histone H2A acetyltransferase activity"/>
    <property type="evidence" value="ECO:0007669"/>
    <property type="project" value="InterPro"/>
</dbReference>
<dbReference type="PANTHER" id="PTHR20531">
    <property type="entry name" value="N-ALPHA-ACETYLTRANSFERASE 40"/>
    <property type="match status" value="1"/>
</dbReference>
<dbReference type="OrthoDB" id="424551at2759"/>
<dbReference type="Gene3D" id="1.10.10.10">
    <property type="entry name" value="Winged helix-like DNA-binding domain superfamily/Winged helix DNA-binding domain"/>
    <property type="match status" value="1"/>
</dbReference>
<evidence type="ECO:0000256" key="1">
    <source>
        <dbReference type="ARBA" id="ARBA00004123"/>
    </source>
</evidence>
<evidence type="ECO:0000256" key="8">
    <source>
        <dbReference type="ARBA" id="ARBA00022707"/>
    </source>
</evidence>
<sequence length="525" mass="60791">MPQMSQVLRERAIGMLTAGMSIRAVAREFNVHFSTISRLQRRFREFSSTSNQPHNCRPRVTTPAQDLHIQHLHLQDRLRPATLTAAATIGLHNQRLTAQTVRNRLREAHLHARRPHRGLDLTAVHRRNRLEWANAHIRWRLALWRGVLFTDESRFSLYRADGRQSVWRRVGERFADVSIVDRVAHGGGGVMVWADVYYGQRTQVHFIDAIFNAQRYRDEILRPIVEPFIHDHHLMLQHDNARPRVASICTQFLEAENIPALAWPAYSPDMSPIGHVWDALDRCIRRRVPRKSNRAKEKKQRRLEERAAMDAVCAKVDAANKLEDPLSAMPVFKKYDRNGLNLVIECKRVTALSPDTVEWAYELTRANMQTLYEQSEWGWKEREKREEMKDERAWYLLARDADSTPLAFSHFRFDVECGDEVLYCYEVQLESKVRRKGLGKFLIQILQLIANSTQMKKVMLTVFKHNHGAYQFFREALQFEIDETSPSMSGCCGEDCSYEILSRRTKYGEASGHAHGGGHCGGCCH</sequence>